<dbReference type="AlphaFoldDB" id="W5WDA2"/>
<dbReference type="Proteomes" id="UP000019225">
    <property type="component" value="Chromosome"/>
</dbReference>
<dbReference type="Gene3D" id="1.20.1560.10">
    <property type="entry name" value="ABC transporter type 1, transmembrane domain"/>
    <property type="match status" value="1"/>
</dbReference>
<reference evidence="13 14" key="1">
    <citation type="journal article" date="2014" name="BMC Genomics">
        <title>Complete genome sequence of producer of the glycopeptide antibiotic Aculeximycin Kutzneria albida DSM 43870T, a representative of minor genus of Pseudonocardiaceae.</title>
        <authorList>
            <person name="Rebets Y."/>
            <person name="Tokovenko B."/>
            <person name="Lushchyk I."/>
            <person name="Ruckert C."/>
            <person name="Zaburannyi N."/>
            <person name="Bechthold A."/>
            <person name="Kalinowski J."/>
            <person name="Luzhetskyy A."/>
        </authorList>
    </citation>
    <scope>NUCLEOTIDE SEQUENCE [LARGE SCALE GENOMIC DNA]</scope>
    <source>
        <strain evidence="13">DSM 43870</strain>
    </source>
</reference>
<dbReference type="InterPro" id="IPR027417">
    <property type="entry name" value="P-loop_NTPase"/>
</dbReference>
<evidence type="ECO:0000256" key="1">
    <source>
        <dbReference type="ARBA" id="ARBA00004651"/>
    </source>
</evidence>
<evidence type="ECO:0000256" key="9">
    <source>
        <dbReference type="ARBA" id="ARBA00061644"/>
    </source>
</evidence>
<dbReference type="FunFam" id="3.40.50.300:FF:000299">
    <property type="entry name" value="ABC transporter ATP-binding protein/permease"/>
    <property type="match status" value="1"/>
</dbReference>
<protein>
    <recommendedName>
        <fullName evidence="15">ABC transporter ATP-binding protein</fullName>
    </recommendedName>
</protein>
<evidence type="ECO:0000313" key="13">
    <source>
        <dbReference type="EMBL" id="AHH99123.1"/>
    </source>
</evidence>
<dbReference type="HOGENOM" id="CLU_000604_84_3_11"/>
<keyword evidence="8 10" id="KW-0472">Membrane</keyword>
<feature type="transmembrane region" description="Helical" evidence="10">
    <location>
        <begin position="270"/>
        <end position="294"/>
    </location>
</feature>
<dbReference type="Pfam" id="PF00664">
    <property type="entry name" value="ABC_membrane"/>
    <property type="match status" value="1"/>
</dbReference>
<dbReference type="InterPro" id="IPR011527">
    <property type="entry name" value="ABC1_TM_dom"/>
</dbReference>
<sequence length="641" mass="69021">MIGFLYQQLHGRRLLVTAAIGLTLLGVAGTVFAAFPLKWILDKIVNDRDPGLPLLEPLITACDSLAPGTRPPGAGGHTQFGVLLASGLVLLALGLIEALVTFVRLSVATSVGQDLEAGLRNRVFDHLQHVPLAWHSGQRVGELTQRVSGNISDIGKLVTDGLVDLLSGVLTLLGVLAVMLVISWQFTVLSMCVVPPLFLIVACYTRWTKRASKQVARAAGRVAEAAAATIGAITEVKVFTAQRWASGKFADRVEAQRRPGLRAGRRQAEFGPLVIVLLTLSNTVIVTIGAWIAAGHGHEFGLWFLTIPAGSLTVGTLTVFLAYSKLLYQPMRDLAKLMLLVSTASAAVGRVREILEQPCEQRPGEHGRSSPVRLHGEVAFRGVVFGYRQGDLPVLRGVDLTVRAGSRLALVGLSGGGKSTMVKLLPRLHDPWHGAVTIDGLDTREYPLDVLRGNIAMVLQDSVLFEGTVRDNLLLGRPGASQEQIETAARQACVHDTINRLPGGYDTVVHEGGRNFSSGQRQRMAIARAILRDAPVLILDEPTASLDVEAEVEVMRAVECLAEGRTVIMISHRLSLLGHVDEIAVLQAGRIVEQGSYQQLKARGGVFARMLAEQNRYATEPVELSMVDHAGAGEENEVRTT</sequence>
<keyword evidence="5" id="KW-0547">Nucleotide-binding</keyword>
<dbReference type="InterPro" id="IPR039421">
    <property type="entry name" value="Type_1_exporter"/>
</dbReference>
<dbReference type="Pfam" id="PF00005">
    <property type="entry name" value="ABC_tran"/>
    <property type="match status" value="1"/>
</dbReference>
<dbReference type="SUPFAM" id="SSF52540">
    <property type="entry name" value="P-loop containing nucleoside triphosphate hydrolases"/>
    <property type="match status" value="1"/>
</dbReference>
<dbReference type="KEGG" id="kal:KALB_5762"/>
<comment type="subcellular location">
    <subcellularLocation>
        <location evidence="1">Cell membrane</location>
        <topology evidence="1">Multi-pass membrane protein</topology>
    </subcellularLocation>
</comment>
<dbReference type="RefSeq" id="WP_025359058.1">
    <property type="nucleotide sequence ID" value="NZ_CP007155.1"/>
</dbReference>
<keyword evidence="7 10" id="KW-1133">Transmembrane helix</keyword>
<dbReference type="PATRIC" id="fig|1449976.3.peg.5783"/>
<dbReference type="PROSITE" id="PS00211">
    <property type="entry name" value="ABC_TRANSPORTER_1"/>
    <property type="match status" value="1"/>
</dbReference>
<evidence type="ECO:0000256" key="2">
    <source>
        <dbReference type="ARBA" id="ARBA00022448"/>
    </source>
</evidence>
<accession>W5WDA2</accession>
<name>W5WDA2_9PSEU</name>
<dbReference type="OrthoDB" id="9806127at2"/>
<keyword evidence="14" id="KW-1185">Reference proteome</keyword>
<organism evidence="13 14">
    <name type="scientific">Kutzneria albida DSM 43870</name>
    <dbReference type="NCBI Taxonomy" id="1449976"/>
    <lineage>
        <taxon>Bacteria</taxon>
        <taxon>Bacillati</taxon>
        <taxon>Actinomycetota</taxon>
        <taxon>Actinomycetes</taxon>
        <taxon>Pseudonocardiales</taxon>
        <taxon>Pseudonocardiaceae</taxon>
        <taxon>Kutzneria</taxon>
    </lineage>
</organism>
<dbReference type="GO" id="GO:0034040">
    <property type="term" value="F:ATPase-coupled lipid transmembrane transporter activity"/>
    <property type="evidence" value="ECO:0007669"/>
    <property type="project" value="TreeGrafter"/>
</dbReference>
<dbReference type="GO" id="GO:0005886">
    <property type="term" value="C:plasma membrane"/>
    <property type="evidence" value="ECO:0007669"/>
    <property type="project" value="UniProtKB-SubCell"/>
</dbReference>
<feature type="transmembrane region" description="Helical" evidence="10">
    <location>
        <begin position="80"/>
        <end position="103"/>
    </location>
</feature>
<keyword evidence="3" id="KW-1003">Cell membrane</keyword>
<dbReference type="STRING" id="1449976.KALB_5762"/>
<feature type="transmembrane region" description="Helical" evidence="10">
    <location>
        <begin position="162"/>
        <end position="182"/>
    </location>
</feature>
<comment type="similarity">
    <text evidence="9">Belongs to the ABC transporter superfamily. Lipid exporter (TC 3.A.1.106) family.</text>
</comment>
<dbReference type="PROSITE" id="PS50893">
    <property type="entry name" value="ABC_TRANSPORTER_2"/>
    <property type="match status" value="1"/>
</dbReference>
<feature type="transmembrane region" description="Helical" evidence="10">
    <location>
        <begin position="188"/>
        <end position="207"/>
    </location>
</feature>
<evidence type="ECO:0000256" key="7">
    <source>
        <dbReference type="ARBA" id="ARBA00022989"/>
    </source>
</evidence>
<proteinExistence type="inferred from homology"/>
<evidence type="ECO:0000256" key="3">
    <source>
        <dbReference type="ARBA" id="ARBA00022475"/>
    </source>
</evidence>
<dbReference type="InterPro" id="IPR036640">
    <property type="entry name" value="ABC1_TM_sf"/>
</dbReference>
<dbReference type="GO" id="GO:0016887">
    <property type="term" value="F:ATP hydrolysis activity"/>
    <property type="evidence" value="ECO:0007669"/>
    <property type="project" value="InterPro"/>
</dbReference>
<dbReference type="InterPro" id="IPR017871">
    <property type="entry name" value="ABC_transporter-like_CS"/>
</dbReference>
<dbReference type="Gene3D" id="3.40.50.300">
    <property type="entry name" value="P-loop containing nucleotide triphosphate hydrolases"/>
    <property type="match status" value="1"/>
</dbReference>
<dbReference type="GO" id="GO:0005524">
    <property type="term" value="F:ATP binding"/>
    <property type="evidence" value="ECO:0007669"/>
    <property type="project" value="UniProtKB-KW"/>
</dbReference>
<evidence type="ECO:0008006" key="15">
    <source>
        <dbReference type="Google" id="ProtNLM"/>
    </source>
</evidence>
<dbReference type="EMBL" id="CP007155">
    <property type="protein sequence ID" value="AHH99123.1"/>
    <property type="molecule type" value="Genomic_DNA"/>
</dbReference>
<evidence type="ECO:0000256" key="10">
    <source>
        <dbReference type="SAM" id="Phobius"/>
    </source>
</evidence>
<dbReference type="InterPro" id="IPR003593">
    <property type="entry name" value="AAA+_ATPase"/>
</dbReference>
<dbReference type="SMART" id="SM00382">
    <property type="entry name" value="AAA"/>
    <property type="match status" value="1"/>
</dbReference>
<evidence type="ECO:0000256" key="8">
    <source>
        <dbReference type="ARBA" id="ARBA00023136"/>
    </source>
</evidence>
<dbReference type="PANTHER" id="PTHR24221:SF654">
    <property type="entry name" value="ATP-BINDING CASSETTE SUB-FAMILY B MEMBER 6"/>
    <property type="match status" value="1"/>
</dbReference>
<dbReference type="PANTHER" id="PTHR24221">
    <property type="entry name" value="ATP-BINDING CASSETTE SUB-FAMILY B"/>
    <property type="match status" value="1"/>
</dbReference>
<gene>
    <name evidence="13" type="ORF">KALB_5762</name>
</gene>
<keyword evidence="4 10" id="KW-0812">Transmembrane</keyword>
<evidence type="ECO:0000256" key="4">
    <source>
        <dbReference type="ARBA" id="ARBA00022692"/>
    </source>
</evidence>
<dbReference type="eggNOG" id="COG1132">
    <property type="taxonomic scope" value="Bacteria"/>
</dbReference>
<feature type="domain" description="ABC transmembrane type-1" evidence="12">
    <location>
        <begin position="18"/>
        <end position="343"/>
    </location>
</feature>
<keyword evidence="2" id="KW-0813">Transport</keyword>
<dbReference type="InterPro" id="IPR003439">
    <property type="entry name" value="ABC_transporter-like_ATP-bd"/>
</dbReference>
<evidence type="ECO:0000259" key="12">
    <source>
        <dbReference type="PROSITE" id="PS50929"/>
    </source>
</evidence>
<feature type="domain" description="ABC transporter" evidence="11">
    <location>
        <begin position="378"/>
        <end position="613"/>
    </location>
</feature>
<evidence type="ECO:0000256" key="6">
    <source>
        <dbReference type="ARBA" id="ARBA00022840"/>
    </source>
</evidence>
<dbReference type="PROSITE" id="PS50929">
    <property type="entry name" value="ABC_TM1F"/>
    <property type="match status" value="1"/>
</dbReference>
<feature type="transmembrane region" description="Helical" evidence="10">
    <location>
        <begin position="300"/>
        <end position="322"/>
    </location>
</feature>
<evidence type="ECO:0000256" key="5">
    <source>
        <dbReference type="ARBA" id="ARBA00022741"/>
    </source>
</evidence>
<dbReference type="SUPFAM" id="SSF90123">
    <property type="entry name" value="ABC transporter transmembrane region"/>
    <property type="match status" value="1"/>
</dbReference>
<keyword evidence="6" id="KW-0067">ATP-binding</keyword>
<dbReference type="GO" id="GO:0140359">
    <property type="term" value="F:ABC-type transporter activity"/>
    <property type="evidence" value="ECO:0007669"/>
    <property type="project" value="InterPro"/>
</dbReference>
<evidence type="ECO:0000259" key="11">
    <source>
        <dbReference type="PROSITE" id="PS50893"/>
    </source>
</evidence>
<evidence type="ECO:0000313" key="14">
    <source>
        <dbReference type="Proteomes" id="UP000019225"/>
    </source>
</evidence>